<dbReference type="SUPFAM" id="SSF55486">
    <property type="entry name" value="Metalloproteases ('zincins'), catalytic domain"/>
    <property type="match status" value="1"/>
</dbReference>
<evidence type="ECO:0000313" key="1">
    <source>
        <dbReference type="EMBL" id="NSL88789.1"/>
    </source>
</evidence>
<dbReference type="GO" id="GO:0008237">
    <property type="term" value="F:metallopeptidase activity"/>
    <property type="evidence" value="ECO:0007669"/>
    <property type="project" value="InterPro"/>
</dbReference>
<dbReference type="Proteomes" id="UP000281028">
    <property type="component" value="Unassembled WGS sequence"/>
</dbReference>
<accession>A0A3S1B0E5</accession>
<dbReference type="AlphaFoldDB" id="A0A3S1B0E5"/>
<sequence>MVKSLTSIVIIALSVLFLAACNKKQDAVTPAKGDQAAKVYSFIISMGYPSGSIVDNGDAYIVQGDIRFPKDMQVPDGTVSTEQRWSGSRVANALVRNIRIKVDASMASMASELNFAVNQYNTVGNTSLHMSVVTGATYDVLIRDANLGPGICGLSNFPTGGAPGNLIQINKSYISGHSFAQRQRTIAHELGHTIGLSHTNEMGGVAIPGTPVDPLSLMNAGECGTGTTMLSNYDKAAIRYLYPL</sequence>
<dbReference type="EMBL" id="RIAR02000001">
    <property type="protein sequence ID" value="NSL88789.1"/>
    <property type="molecule type" value="Genomic_DNA"/>
</dbReference>
<dbReference type="PROSITE" id="PS51257">
    <property type="entry name" value="PROKAR_LIPOPROTEIN"/>
    <property type="match status" value="1"/>
</dbReference>
<reference evidence="1" key="1">
    <citation type="submission" date="2020-05" db="EMBL/GenBank/DDBJ databases">
        <title>Chitinophaga laudate sp. nov., isolated from a tropical peat swamp.</title>
        <authorList>
            <person name="Goh C.B.S."/>
            <person name="Lee M.S."/>
            <person name="Parimannan S."/>
            <person name="Pasbakhsh P."/>
            <person name="Yule C.M."/>
            <person name="Rajandas H."/>
            <person name="Loke S."/>
            <person name="Croft L."/>
            <person name="Tan J.B.L."/>
        </authorList>
    </citation>
    <scope>NUCLEOTIDE SEQUENCE</scope>
    <source>
        <strain evidence="1">Mgbs1</strain>
    </source>
</reference>
<evidence type="ECO:0000313" key="2">
    <source>
        <dbReference type="Proteomes" id="UP000281028"/>
    </source>
</evidence>
<comment type="caution">
    <text evidence="1">The sequence shown here is derived from an EMBL/GenBank/DDBJ whole genome shotgun (WGS) entry which is preliminary data.</text>
</comment>
<dbReference type="Gene3D" id="3.40.390.10">
    <property type="entry name" value="Collagenase (Catalytic Domain)"/>
    <property type="match status" value="1"/>
</dbReference>
<dbReference type="OrthoDB" id="626541at2"/>
<proteinExistence type="predicted"/>
<protein>
    <submittedName>
        <fullName evidence="1">Uncharacterized protein</fullName>
    </submittedName>
</protein>
<organism evidence="1 2">
    <name type="scientific">Chitinophaga solisilvae</name>
    <dbReference type="NCBI Taxonomy" id="1233460"/>
    <lineage>
        <taxon>Bacteria</taxon>
        <taxon>Pseudomonadati</taxon>
        <taxon>Bacteroidota</taxon>
        <taxon>Chitinophagia</taxon>
        <taxon>Chitinophagales</taxon>
        <taxon>Chitinophagaceae</taxon>
        <taxon>Chitinophaga</taxon>
    </lineage>
</organism>
<dbReference type="InterPro" id="IPR024653">
    <property type="entry name" value="Peptidase_M10/M27/M57"/>
</dbReference>
<gene>
    <name evidence="1" type="ORF">ECE50_018245</name>
</gene>
<dbReference type="Pfam" id="PF12388">
    <property type="entry name" value="Peptidase_M57"/>
    <property type="match status" value="1"/>
</dbReference>
<keyword evidence="2" id="KW-1185">Reference proteome</keyword>
<name>A0A3S1B0E5_9BACT</name>
<dbReference type="InterPro" id="IPR024079">
    <property type="entry name" value="MetalloPept_cat_dom_sf"/>
</dbReference>